<evidence type="ECO:0000313" key="3">
    <source>
        <dbReference type="EMBL" id="SFO48977.1"/>
    </source>
</evidence>
<protein>
    <recommendedName>
        <fullName evidence="2">Hemerythrin-like domain-containing protein</fullName>
    </recommendedName>
</protein>
<dbReference type="InterPro" id="IPR012312">
    <property type="entry name" value="Hemerythrin-like"/>
</dbReference>
<dbReference type="Pfam" id="PF01814">
    <property type="entry name" value="Hemerythrin"/>
    <property type="match status" value="1"/>
</dbReference>
<dbReference type="PANTHER" id="PTHR35585">
    <property type="entry name" value="HHE DOMAIN PROTEIN (AFU_ORTHOLOGUE AFUA_4G00730)"/>
    <property type="match status" value="1"/>
</dbReference>
<gene>
    <name evidence="3" type="ORF">SAMN05216207_106814</name>
</gene>
<sequence length="196" mass="22309">MTETPIDVVDELTADHRAALELLDEVIFSSDPQHRRDTVNTAIAEVVRHTVAEKVYLHPSMQSHLPDGDEAVQHDIAEHALLEQVMKDLGQVEVRDPEFHRLVEAMRKALREHAEHQEHHRFPHLREHVPAEELARLHAQVTHAKQAAPTRPHRDAPHAEPLHKTVDPGAGMVDRLRERLTARAHDDIDPEAIDQP</sequence>
<feature type="compositionally biased region" description="Basic and acidic residues" evidence="1">
    <location>
        <begin position="152"/>
        <end position="166"/>
    </location>
</feature>
<evidence type="ECO:0000256" key="1">
    <source>
        <dbReference type="SAM" id="MobiDB-lite"/>
    </source>
</evidence>
<name>A0A1I5HL27_PSUAM</name>
<keyword evidence="4" id="KW-1185">Reference proteome</keyword>
<dbReference type="AlphaFoldDB" id="A0A1I5HL27"/>
<reference evidence="3 4" key="1">
    <citation type="submission" date="2016-10" db="EMBL/GenBank/DDBJ databases">
        <authorList>
            <person name="de Groot N.N."/>
        </authorList>
    </citation>
    <scope>NUCLEOTIDE SEQUENCE [LARGE SCALE GENOMIC DNA]</scope>
    <source>
        <strain evidence="3 4">CGMCC 4.1877</strain>
    </source>
</reference>
<dbReference type="RefSeq" id="WP_093356035.1">
    <property type="nucleotide sequence ID" value="NZ_FOUY01000068.1"/>
</dbReference>
<accession>A0A1I5HL27</accession>
<proteinExistence type="predicted"/>
<evidence type="ECO:0000313" key="4">
    <source>
        <dbReference type="Proteomes" id="UP000199614"/>
    </source>
</evidence>
<dbReference type="OrthoDB" id="9793637at2"/>
<dbReference type="EMBL" id="FOUY01000068">
    <property type="protein sequence ID" value="SFO48977.1"/>
    <property type="molecule type" value="Genomic_DNA"/>
</dbReference>
<feature type="region of interest" description="Disordered" evidence="1">
    <location>
        <begin position="140"/>
        <end position="171"/>
    </location>
</feature>
<dbReference type="Proteomes" id="UP000199614">
    <property type="component" value="Unassembled WGS sequence"/>
</dbReference>
<evidence type="ECO:0000259" key="2">
    <source>
        <dbReference type="Pfam" id="PF01814"/>
    </source>
</evidence>
<organism evidence="3 4">
    <name type="scientific">Pseudonocardia ammonioxydans</name>
    <dbReference type="NCBI Taxonomy" id="260086"/>
    <lineage>
        <taxon>Bacteria</taxon>
        <taxon>Bacillati</taxon>
        <taxon>Actinomycetota</taxon>
        <taxon>Actinomycetes</taxon>
        <taxon>Pseudonocardiales</taxon>
        <taxon>Pseudonocardiaceae</taxon>
        <taxon>Pseudonocardia</taxon>
    </lineage>
</organism>
<feature type="domain" description="Hemerythrin-like" evidence="2">
    <location>
        <begin position="8"/>
        <end position="125"/>
    </location>
</feature>
<dbReference type="PANTHER" id="PTHR35585:SF1">
    <property type="entry name" value="HHE DOMAIN PROTEIN (AFU_ORTHOLOGUE AFUA_4G00730)"/>
    <property type="match status" value="1"/>
</dbReference>